<evidence type="ECO:0000313" key="18">
    <source>
        <dbReference type="Proteomes" id="UP000461234"/>
    </source>
</evidence>
<evidence type="ECO:0000313" key="8">
    <source>
        <dbReference type="EMBL" id="PQL81500.1"/>
    </source>
</evidence>
<dbReference type="EMBL" id="LLGC01000186">
    <property type="protein sequence ID" value="KQE02857.1"/>
    <property type="molecule type" value="Genomic_DNA"/>
</dbReference>
<protein>
    <recommendedName>
        <fullName evidence="19">Holin</fullName>
    </recommendedName>
</protein>
<evidence type="ECO:0000256" key="1">
    <source>
        <dbReference type="SAM" id="Phobius"/>
    </source>
</evidence>
<gene>
    <name evidence="7" type="ORF">A7M90_12510</name>
    <name evidence="3" type="ORF">APD33_15725</name>
    <name evidence="9" type="ORF">B9W25_08310</name>
    <name evidence="8" type="ORF">CV954_014955</name>
    <name evidence="6" type="ORF">F2P40_16025</name>
    <name evidence="11" type="ORF">FJU42_08435</name>
    <name evidence="5" type="ORF">FPK63_02435</name>
    <name evidence="4" type="ORF">FPK87_10130</name>
    <name evidence="2" type="ORF">MKP18_002206</name>
    <name evidence="10" type="ORF">SAMEA104305318_02096</name>
</gene>
<dbReference type="Proteomes" id="UP000315888">
    <property type="component" value="Unassembled WGS sequence"/>
</dbReference>
<name>A0A059ZB87_ACIBA</name>
<sequence length="95" mass="11026">MSDHQAIEVTVTTFANKTTFWSGLASAFGSLTSINWLSYTGAIVAVVGLFISFIFQWRRDRRERKESELREKESELRIKALEALEQDNLRKRKDE</sequence>
<dbReference type="EMBL" id="NEPB01000013">
    <property type="protein sequence ID" value="PRN35312.1"/>
    <property type="molecule type" value="Genomic_DNA"/>
</dbReference>
<evidence type="ECO:0000313" key="2">
    <source>
        <dbReference type="EMBL" id="EKU3568800.1"/>
    </source>
</evidence>
<evidence type="ECO:0000313" key="12">
    <source>
        <dbReference type="Proteomes" id="UP000051449"/>
    </source>
</evidence>
<reference evidence="11 17" key="6">
    <citation type="submission" date="2019-06" db="EMBL/GenBank/DDBJ databases">
        <title>A Diverse Panel of Clinical Acinetobacter baumannii for Research Use.</title>
        <authorList>
            <person name="Mcgann P."/>
            <person name="Snesrud E."/>
            <person name="Galac M.R."/>
        </authorList>
    </citation>
    <scope>NUCLEOTIDE SEQUENCE [LARGE SCALE GENOMIC DNA]</scope>
    <source>
        <strain evidence="11 17">MRSN14237</strain>
    </source>
</reference>
<dbReference type="EMBL" id="WIOC01000024">
    <property type="protein sequence ID" value="MQR50808.1"/>
    <property type="molecule type" value="Genomic_DNA"/>
</dbReference>
<dbReference type="EMBL" id="VMBB01000013">
    <property type="protein sequence ID" value="MDR8260822.1"/>
    <property type="molecule type" value="Genomic_DNA"/>
</dbReference>
<evidence type="ECO:0008006" key="19">
    <source>
        <dbReference type="Google" id="ProtNLM"/>
    </source>
</evidence>
<reference evidence="4" key="7">
    <citation type="submission" date="2019-07" db="EMBL/GenBank/DDBJ databases">
        <title>Biological characteristics of mucoid Acinetobacter baumannii from a general hospital in China.</title>
        <authorList>
            <person name="Hua X."/>
            <person name="Yu Y."/>
        </authorList>
    </citation>
    <scope>NUCLEOTIDE SEQUENCE [LARGE SCALE GENOMIC DNA]</scope>
    <source>
        <strain evidence="4">N41</strain>
        <strain evidence="5">N8</strain>
    </source>
</reference>
<evidence type="ECO:0000313" key="10">
    <source>
        <dbReference type="EMBL" id="SST23701.1"/>
    </source>
</evidence>
<dbReference type="OMA" id="LASFNWL"/>
<dbReference type="EMBL" id="ABFEVW020000013">
    <property type="protein sequence ID" value="EKU3568800.1"/>
    <property type="molecule type" value="Genomic_DNA"/>
</dbReference>
<dbReference type="RefSeq" id="WP_001279704.1">
    <property type="nucleotide sequence ID" value="NZ_AP024415.1"/>
</dbReference>
<reference evidence="9 15" key="3">
    <citation type="submission" date="2017-04" db="EMBL/GenBank/DDBJ databases">
        <title>Comparison of Acinetobacter baumannii whole genome sequences from two major hospitals in Kuwait.</title>
        <authorList>
            <person name="Nasser K."/>
            <person name="Habibi N."/>
            <person name="Khan M.W."/>
            <person name="Purohit P."/>
            <person name="Al-Obaid I."/>
            <person name="Dhar R."/>
            <person name="Al-Fouzan W."/>
            <person name="Mustafa A.S."/>
        </authorList>
    </citation>
    <scope>NUCLEOTIDE SEQUENCE [LARGE SCALE GENOMIC DNA]</scope>
    <source>
        <strain evidence="9 15">KUFAR57</strain>
    </source>
</reference>
<evidence type="ECO:0000313" key="5">
    <source>
        <dbReference type="EMBL" id="MDR8429954.1"/>
    </source>
</evidence>
<evidence type="ECO:0000313" key="14">
    <source>
        <dbReference type="Proteomes" id="UP000233757"/>
    </source>
</evidence>
<reference evidence="6 18" key="8">
    <citation type="submission" date="2019-10" db="EMBL/GenBank/DDBJ databases">
        <title>Genetic environment of the oxa23 gene and comparative analysis of carbapenem resistant Acinetobacter baumannii isolates belonging to global clone 1, lineage 2 recovered in a burns hospital outbreak in 2012-2013.</title>
        <authorList>
            <person name="Douraghi M."/>
            <person name="Aris P."/>
            <person name="Kenyon J."/>
            <person name="Hamidian M."/>
        </authorList>
    </citation>
    <scope>NUCLEOTIDE SEQUENCE [LARGE SCALE GENOMIC DNA]</scope>
    <source>
        <strain evidence="6 18">ABS103</strain>
    </source>
</reference>
<reference evidence="7 13" key="2">
    <citation type="submission" date="2016-05" db="EMBL/GenBank/DDBJ databases">
        <title>The evolution of Acinetobacter baumannii in vivo.</title>
        <authorList>
            <person name="Hua X."/>
            <person name="Yu Y."/>
        </authorList>
    </citation>
    <scope>NUCLEOTIDE SEQUENCE [LARGE SCALE GENOMIC DNA]</scope>
    <source>
        <strain evidence="7 13">XH647</strain>
    </source>
</reference>
<organism evidence="7 13">
    <name type="scientific">Acinetobacter baumannii</name>
    <dbReference type="NCBI Taxonomy" id="470"/>
    <lineage>
        <taxon>Bacteria</taxon>
        <taxon>Pseudomonadati</taxon>
        <taxon>Pseudomonadota</taxon>
        <taxon>Gammaproteobacteria</taxon>
        <taxon>Moraxellales</taxon>
        <taxon>Moraxellaceae</taxon>
        <taxon>Acinetobacter</taxon>
        <taxon>Acinetobacter calcoaceticus/baumannii complex</taxon>
    </lineage>
</organism>
<reference evidence="3 12" key="1">
    <citation type="submission" date="2015-10" db="EMBL/GenBank/DDBJ databases">
        <title>The utility of whole genome sequencing in characterizing Acinetobacter epidemiology and analyzing hospital outbreaks.</title>
        <authorList>
            <person name="Ozer E.A."/>
            <person name="Fitzpatrick M.A."/>
            <person name="Hauser A.R."/>
        </authorList>
    </citation>
    <scope>NUCLEOTIDE SEQUENCE [LARGE SCALE GENOMIC DNA]</scope>
    <source>
        <strain evidence="3 12">ABBL072</strain>
    </source>
</reference>
<dbReference type="EMBL" id="PHJU02000033">
    <property type="protein sequence ID" value="PQL81500.1"/>
    <property type="molecule type" value="Genomic_DNA"/>
</dbReference>
<evidence type="ECO:0000313" key="16">
    <source>
        <dbReference type="Proteomes" id="UP000252694"/>
    </source>
</evidence>
<dbReference type="Proteomes" id="UP000051449">
    <property type="component" value="Unassembled WGS sequence"/>
</dbReference>
<dbReference type="Proteomes" id="UP000179937">
    <property type="component" value="Unassembled WGS sequence"/>
</dbReference>
<evidence type="ECO:0000313" key="4">
    <source>
        <dbReference type="EMBL" id="MDR8260822.1"/>
    </source>
</evidence>
<dbReference type="EMBL" id="ABFEVW030000013">
    <property type="protein sequence ID" value="EMN1071897.1"/>
    <property type="molecule type" value="Genomic_DNA"/>
</dbReference>
<dbReference type="EMBL" id="LYKI01000003">
    <property type="protein sequence ID" value="OIG74953.1"/>
    <property type="molecule type" value="Genomic_DNA"/>
</dbReference>
<keyword evidence="1" id="KW-1133">Transmembrane helix</keyword>
<dbReference type="KEGG" id="abw:BL01_00290"/>
<dbReference type="AlphaFoldDB" id="A0A059ZB87"/>
<dbReference type="Proteomes" id="UP000233757">
    <property type="component" value="Unassembled WGS sequence"/>
</dbReference>
<dbReference type="PATRIC" id="fig|470.1288.peg.57"/>
<evidence type="ECO:0000313" key="9">
    <source>
        <dbReference type="EMBL" id="PRN35312.1"/>
    </source>
</evidence>
<keyword evidence="1" id="KW-0812">Transmembrane</keyword>
<reference evidence="10 16" key="5">
    <citation type="submission" date="2018-07" db="EMBL/GenBank/DDBJ databases">
        <authorList>
            <consortium name="Pathogen Informatics"/>
        </authorList>
    </citation>
    <scope>NUCLEOTIDE SEQUENCE [LARGE SCALE GENOMIC DNA]</scope>
    <source>
        <strain evidence="10 16">4300STDY7045823</strain>
    </source>
</reference>
<dbReference type="Proteomes" id="UP000237823">
    <property type="component" value="Unassembled WGS sequence"/>
</dbReference>
<evidence type="ECO:0000313" key="3">
    <source>
        <dbReference type="EMBL" id="KQE02857.1"/>
    </source>
</evidence>
<dbReference type="Proteomes" id="UP000252694">
    <property type="component" value="Unassembled WGS sequence"/>
</dbReference>
<evidence type="ECO:0000313" key="13">
    <source>
        <dbReference type="Proteomes" id="UP000179937"/>
    </source>
</evidence>
<accession>A0A059ZB87</accession>
<evidence type="ECO:0000313" key="7">
    <source>
        <dbReference type="EMBL" id="OIG74953.1"/>
    </source>
</evidence>
<dbReference type="Proteomes" id="UP000461234">
    <property type="component" value="Unassembled WGS sequence"/>
</dbReference>
<evidence type="ECO:0000313" key="6">
    <source>
        <dbReference type="EMBL" id="MQR50808.1"/>
    </source>
</evidence>
<evidence type="ECO:0000313" key="17">
    <source>
        <dbReference type="Proteomes" id="UP000315888"/>
    </source>
</evidence>
<feature type="transmembrane region" description="Helical" evidence="1">
    <location>
        <begin position="36"/>
        <end position="55"/>
    </location>
</feature>
<dbReference type="EMBL" id="VMAF01000002">
    <property type="protein sequence ID" value="MDR8429954.1"/>
    <property type="molecule type" value="Genomic_DNA"/>
</dbReference>
<reference evidence="8 14" key="4">
    <citation type="submission" date="2018-02" db="EMBL/GenBank/DDBJ databases">
        <title>Acinetobacter baumanii whole genome sequence.</title>
        <authorList>
            <person name="Qasim Z.J."/>
        </authorList>
    </citation>
    <scope>NUCLEOTIDE SEQUENCE [LARGE SCALE GENOMIC DNA]</scope>
    <source>
        <strain evidence="8 14">ZQ8</strain>
    </source>
</reference>
<dbReference type="KEGG" id="abau:IX87_01140"/>
<dbReference type="GeneID" id="92796705"/>
<dbReference type="EMBL" id="VHGY01000022">
    <property type="protein sequence ID" value="TPU65209.1"/>
    <property type="molecule type" value="Genomic_DNA"/>
</dbReference>
<evidence type="ECO:0000313" key="15">
    <source>
        <dbReference type="Proteomes" id="UP000237823"/>
    </source>
</evidence>
<keyword evidence="1" id="KW-0472">Membrane</keyword>
<proteinExistence type="predicted"/>
<evidence type="ECO:0000313" key="11">
    <source>
        <dbReference type="EMBL" id="TPU65209.1"/>
    </source>
</evidence>
<reference evidence="2" key="9">
    <citation type="submission" date="2023-06" db="EMBL/GenBank/DDBJ databases">
        <authorList>
            <consortium name="Clinical and Environmental Microbiology Branch: Whole genome sequencing antimicrobial resistance pathogens in the healthcare setting"/>
        </authorList>
    </citation>
    <scope>NUCLEOTIDE SEQUENCE</scope>
    <source>
        <strain evidence="2">2021GN-00227</strain>
    </source>
</reference>
<dbReference type="EMBL" id="UFMQ01000008">
    <property type="protein sequence ID" value="SST23701.1"/>
    <property type="molecule type" value="Genomic_DNA"/>
</dbReference>